<keyword evidence="5 11" id="KW-0732">Signal</keyword>
<protein>
    <recommendedName>
        <fullName evidence="11">Transmembrane 9 superfamily member</fullName>
    </recommendedName>
</protein>
<feature type="transmembrane region" description="Helical" evidence="11">
    <location>
        <begin position="509"/>
        <end position="533"/>
    </location>
</feature>
<feature type="chain" id="PRO_5007748023" description="Transmembrane 9 superfamily member" evidence="11">
    <location>
        <begin position="24"/>
        <end position="817"/>
    </location>
</feature>
<proteinExistence type="inferred from homology"/>
<feature type="transmembrane region" description="Helical" evidence="11">
    <location>
        <begin position="253"/>
        <end position="276"/>
    </location>
</feature>
<evidence type="ECO:0000256" key="4">
    <source>
        <dbReference type="ARBA" id="ARBA00022692"/>
    </source>
</evidence>
<evidence type="ECO:0000256" key="5">
    <source>
        <dbReference type="ARBA" id="ARBA00022729"/>
    </source>
</evidence>
<evidence type="ECO:0000313" key="14">
    <source>
        <dbReference type="Proteomes" id="UP000078561"/>
    </source>
</evidence>
<keyword evidence="7" id="KW-0333">Golgi apparatus</keyword>
<evidence type="ECO:0000256" key="1">
    <source>
        <dbReference type="ARBA" id="ARBA00004141"/>
    </source>
</evidence>
<dbReference type="GO" id="GO:0072657">
    <property type="term" value="P:protein localization to membrane"/>
    <property type="evidence" value="ECO:0007669"/>
    <property type="project" value="TreeGrafter"/>
</dbReference>
<evidence type="ECO:0000256" key="8">
    <source>
        <dbReference type="ARBA" id="ARBA00023136"/>
    </source>
</evidence>
<evidence type="ECO:0000256" key="12">
    <source>
        <dbReference type="SAM" id="MobiDB-lite"/>
    </source>
</evidence>
<comment type="subcellular location">
    <subcellularLocation>
        <location evidence="2">Golgi apparatus</location>
    </subcellularLocation>
    <subcellularLocation>
        <location evidence="1">Membrane</location>
        <topology evidence="1">Multi-pass membrane protein</topology>
    </subcellularLocation>
    <subcellularLocation>
        <location evidence="10">Peroxisome membrane</location>
    </subcellularLocation>
</comment>
<dbReference type="Proteomes" id="UP000078561">
    <property type="component" value="Unassembled WGS sequence"/>
</dbReference>
<dbReference type="AlphaFoldDB" id="A0A163J9Z8"/>
<dbReference type="STRING" id="4829.A0A163J9Z8"/>
<keyword evidence="4 11" id="KW-0812">Transmembrane</keyword>
<feature type="transmembrane region" description="Helical" evidence="11">
    <location>
        <begin position="540"/>
        <end position="565"/>
    </location>
</feature>
<gene>
    <name evidence="13" type="primary">ABSGL_03501.1 scaffold 4609</name>
</gene>
<dbReference type="GO" id="GO:0005778">
    <property type="term" value="C:peroxisomal membrane"/>
    <property type="evidence" value="ECO:0007669"/>
    <property type="project" value="UniProtKB-SubCell"/>
</dbReference>
<feature type="region of interest" description="Disordered" evidence="12">
    <location>
        <begin position="595"/>
        <end position="614"/>
    </location>
</feature>
<dbReference type="OrthoDB" id="1666796at2759"/>
<dbReference type="OMA" id="DYQVEWW"/>
<feature type="transmembrane region" description="Helical" evidence="11">
    <location>
        <begin position="471"/>
        <end position="489"/>
    </location>
</feature>
<keyword evidence="6 11" id="KW-1133">Transmembrane helix</keyword>
<feature type="transmembrane region" description="Helical" evidence="11">
    <location>
        <begin position="315"/>
        <end position="339"/>
    </location>
</feature>
<feature type="signal peptide" evidence="11">
    <location>
        <begin position="1"/>
        <end position="23"/>
    </location>
</feature>
<evidence type="ECO:0000256" key="10">
    <source>
        <dbReference type="ARBA" id="ARBA00046271"/>
    </source>
</evidence>
<evidence type="ECO:0000256" key="7">
    <source>
        <dbReference type="ARBA" id="ARBA00023034"/>
    </source>
</evidence>
<keyword evidence="8 11" id="KW-0472">Membrane</keyword>
<evidence type="ECO:0000313" key="13">
    <source>
        <dbReference type="EMBL" id="SAL97974.1"/>
    </source>
</evidence>
<reference evidence="13" key="1">
    <citation type="submission" date="2016-04" db="EMBL/GenBank/DDBJ databases">
        <authorList>
            <person name="Evans L.H."/>
            <person name="Alamgir A."/>
            <person name="Owens N."/>
            <person name="Weber N.D."/>
            <person name="Virtaneva K."/>
            <person name="Barbian K."/>
            <person name="Babar A."/>
            <person name="Rosenke K."/>
        </authorList>
    </citation>
    <scope>NUCLEOTIDE SEQUENCE [LARGE SCALE GENOMIC DNA]</scope>
    <source>
        <strain evidence="13">CBS 101.48</strain>
    </source>
</reference>
<dbReference type="Pfam" id="PF05648">
    <property type="entry name" value="PEX11"/>
    <property type="match status" value="1"/>
</dbReference>
<feature type="transmembrane region" description="Helical" evidence="11">
    <location>
        <begin position="419"/>
        <end position="443"/>
    </location>
</feature>
<dbReference type="PANTHER" id="PTHR10766:SF55">
    <property type="entry name" value="TRANSMEMBRANE 9 SUPERFAMILY MEMBER 4"/>
    <property type="match status" value="1"/>
</dbReference>
<dbReference type="InterPro" id="IPR004240">
    <property type="entry name" value="EMP70"/>
</dbReference>
<accession>A0A163J9Z8</accession>
<feature type="transmembrane region" description="Helical" evidence="11">
    <location>
        <begin position="571"/>
        <end position="591"/>
    </location>
</feature>
<feature type="transmembrane region" description="Helical" evidence="11">
    <location>
        <begin position="382"/>
        <end position="407"/>
    </location>
</feature>
<evidence type="ECO:0000256" key="3">
    <source>
        <dbReference type="ARBA" id="ARBA00005227"/>
    </source>
</evidence>
<evidence type="ECO:0000256" key="11">
    <source>
        <dbReference type="RuleBase" id="RU363079"/>
    </source>
</evidence>
<sequence length="817" mass="93539">MTTRYALPFLFILLSFLLCLAQARSFQKGQAIPLLYTKIFSQQTQLPYTYASLPFICPPYAQDSWHDRSLERTWLTLDQDITGDRPVKSDYKITTLETTECSILCTQPWTVSDAMVAKDLIQNDYQVEWWLDDIPGATASYTNEISTLVYRVGYPLGQIIDGNTFINNHVTFNILYSTQGEDQKVDIIGFEVYPESIKSGECQRKTIDHEMQQVTDHKTSVTFTYAVKWKHVQQVPRPNPWDMFLIPPNPDTYFIASINMTIMILLLSLVIAVIMVKTLKKDVSVSHDEIHDDFEDVIGWRLVHRDVFRRPMYGGLLAPMVGTGLQLFLIAVVIIGSVYKGYVHPTKPGSLISLFIKLYVPSCGIAGYWSSRIYKVFRGKSWTFNAVLTSFMLPGFIALGLFTQSFFAWSVESSLAISFRGWVCLVLLWFGLVFPLTLLGGYIGDRRERIDHPVRTTQMPRLIPSKRWYQQYNISIFLGGVIPFAMIFVDLNELLKSSWHGELYISIPHMVLACLVMAITTSQVSVILIFFQLCSEDYHWWWMSFMIGASSSVYMFVYGLIYYMTKTNIDGIYGGVIYVIRLLLGSVFTGLSPTHHDPDHPDRSTEWPRRSRRPTVHDSITSLLAKLQTYLSDLDGRDKSMKIIQYGFKVLLHYHRVESKRWSPIISHLSQTRKLLRVGHWIGPLKDILSPSHHNLAKLCTLLIVLGNRVADDLFCFYKLGVLGPWIGKKAERAAVYCWFLGIWIDLRSNLMAVVDQQRRPRDQAKLFLAKLSCVKLIMDVIFCACDVWKPTFSPGVQAWSGFCSGCLAGYKLWCTK</sequence>
<dbReference type="EMBL" id="LT552047">
    <property type="protein sequence ID" value="SAL97974.1"/>
    <property type="molecule type" value="Genomic_DNA"/>
</dbReference>
<feature type="compositionally biased region" description="Basic and acidic residues" evidence="12">
    <location>
        <begin position="595"/>
        <end position="609"/>
    </location>
</feature>
<keyword evidence="9" id="KW-0576">Peroxisome</keyword>
<evidence type="ECO:0000256" key="6">
    <source>
        <dbReference type="ARBA" id="ARBA00022989"/>
    </source>
</evidence>
<evidence type="ECO:0000256" key="2">
    <source>
        <dbReference type="ARBA" id="ARBA00004555"/>
    </source>
</evidence>
<organism evidence="13">
    <name type="scientific">Absidia glauca</name>
    <name type="common">Pin mould</name>
    <dbReference type="NCBI Taxonomy" id="4829"/>
    <lineage>
        <taxon>Eukaryota</taxon>
        <taxon>Fungi</taxon>
        <taxon>Fungi incertae sedis</taxon>
        <taxon>Mucoromycota</taxon>
        <taxon>Mucoromycotina</taxon>
        <taxon>Mucoromycetes</taxon>
        <taxon>Mucorales</taxon>
        <taxon>Cunninghamellaceae</taxon>
        <taxon>Absidia</taxon>
    </lineage>
</organism>
<evidence type="ECO:0000256" key="9">
    <source>
        <dbReference type="ARBA" id="ARBA00023140"/>
    </source>
</evidence>
<name>A0A163J9Z8_ABSGL</name>
<dbReference type="InParanoid" id="A0A163J9Z8"/>
<comment type="similarity">
    <text evidence="3 11">Belongs to the nonaspanin (TM9SF) (TC 9.A.2) family.</text>
</comment>
<keyword evidence="14" id="KW-1185">Reference proteome</keyword>
<dbReference type="InterPro" id="IPR008733">
    <property type="entry name" value="PEX11"/>
</dbReference>
<dbReference type="PANTHER" id="PTHR10766">
    <property type="entry name" value="TRANSMEMBRANE 9 SUPERFAMILY PROTEIN"/>
    <property type="match status" value="1"/>
</dbReference>
<dbReference type="GO" id="GO:0016559">
    <property type="term" value="P:peroxisome fission"/>
    <property type="evidence" value="ECO:0007669"/>
    <property type="project" value="InterPro"/>
</dbReference>
<feature type="transmembrane region" description="Helical" evidence="11">
    <location>
        <begin position="351"/>
        <end position="370"/>
    </location>
</feature>
<dbReference type="GO" id="GO:0005794">
    <property type="term" value="C:Golgi apparatus"/>
    <property type="evidence" value="ECO:0007669"/>
    <property type="project" value="UniProtKB-SubCell"/>
</dbReference>
<dbReference type="Pfam" id="PF02990">
    <property type="entry name" value="EMP70"/>
    <property type="match status" value="1"/>
</dbReference>